<gene>
    <name evidence="2" type="ORF">BT96DRAFT_948614</name>
</gene>
<sequence length="457" mass="52249">MHDSELQAARALNDRLILFILVLTKIKDDILMIYPLNQPLSKALLLLPLDTIVFLSRSCNMSERDVEICWKVVKVIVWNADDALHSIIGDANLLEQTLYKNGSALYLSPTNLWSQTHVCTNKECKYIVKNKGLKLQGAWPHPAVLYTQDRGPIAVVNHHITCHGCRWIYHHDFIVAPNPVTKNLVCTYYPSEETLPTILQIDDHQFVETKLLKIWRNRYRQLIVQRSTSHLSLMILIPFPWAGKSRPSYKLNIMVNPRLIIAVASAEVFAVHQGFSQVCRIVGCSEPIEQGFKMCENEQHCAAEGKYNEAGQAAIQLKKRFEHSVASATAEEDDEELDIGYEDRGVAEAVEGAFSLVAKFTQETFTGCCVPNHVIYDSNCILSKYVRNHQNKELCKFFAKIGLAVDVFHFKCKHKEGDKWCKLRYEANGKMKWFFNTSIAEQRKLERSGCDPTYWEL</sequence>
<dbReference type="InterPro" id="IPR041539">
    <property type="entry name" value="CxC5"/>
</dbReference>
<dbReference type="AlphaFoldDB" id="A0A6A4GP61"/>
<evidence type="ECO:0000313" key="2">
    <source>
        <dbReference type="EMBL" id="KAE9387120.1"/>
    </source>
</evidence>
<organism evidence="2 3">
    <name type="scientific">Gymnopus androsaceus JB14</name>
    <dbReference type="NCBI Taxonomy" id="1447944"/>
    <lineage>
        <taxon>Eukaryota</taxon>
        <taxon>Fungi</taxon>
        <taxon>Dikarya</taxon>
        <taxon>Basidiomycota</taxon>
        <taxon>Agaricomycotina</taxon>
        <taxon>Agaricomycetes</taxon>
        <taxon>Agaricomycetidae</taxon>
        <taxon>Agaricales</taxon>
        <taxon>Marasmiineae</taxon>
        <taxon>Omphalotaceae</taxon>
        <taxon>Gymnopus</taxon>
    </lineage>
</organism>
<protein>
    <recommendedName>
        <fullName evidence="1">CxC5 like cysteine cluster associated with KDZ domain-containing protein</fullName>
    </recommendedName>
</protein>
<accession>A0A6A4GP61</accession>
<dbReference type="EMBL" id="ML769822">
    <property type="protein sequence ID" value="KAE9387120.1"/>
    <property type="molecule type" value="Genomic_DNA"/>
</dbReference>
<dbReference type="Proteomes" id="UP000799118">
    <property type="component" value="Unassembled WGS sequence"/>
</dbReference>
<reference evidence="2" key="1">
    <citation type="journal article" date="2019" name="Environ. Microbiol.">
        <title>Fungal ecological strategies reflected in gene transcription - a case study of two litter decomposers.</title>
        <authorList>
            <person name="Barbi F."/>
            <person name="Kohler A."/>
            <person name="Barry K."/>
            <person name="Baskaran P."/>
            <person name="Daum C."/>
            <person name="Fauchery L."/>
            <person name="Ihrmark K."/>
            <person name="Kuo A."/>
            <person name="LaButti K."/>
            <person name="Lipzen A."/>
            <person name="Morin E."/>
            <person name="Grigoriev I.V."/>
            <person name="Henrissat B."/>
            <person name="Lindahl B."/>
            <person name="Martin F."/>
        </authorList>
    </citation>
    <scope>NUCLEOTIDE SEQUENCE</scope>
    <source>
        <strain evidence="2">JB14</strain>
    </source>
</reference>
<dbReference type="OrthoDB" id="2639189at2759"/>
<proteinExistence type="predicted"/>
<evidence type="ECO:0000259" key="1">
    <source>
        <dbReference type="Pfam" id="PF18718"/>
    </source>
</evidence>
<name>A0A6A4GP61_9AGAR</name>
<feature type="domain" description="CxC5 like cysteine cluster associated with KDZ" evidence="1">
    <location>
        <begin position="109"/>
        <end position="218"/>
    </location>
</feature>
<keyword evidence="3" id="KW-1185">Reference proteome</keyword>
<dbReference type="Pfam" id="PF18718">
    <property type="entry name" value="CxC5"/>
    <property type="match status" value="1"/>
</dbReference>
<evidence type="ECO:0000313" key="3">
    <source>
        <dbReference type="Proteomes" id="UP000799118"/>
    </source>
</evidence>